<evidence type="ECO:0000313" key="2">
    <source>
        <dbReference type="Proteomes" id="UP001054945"/>
    </source>
</evidence>
<reference evidence="1 2" key="1">
    <citation type="submission" date="2021-06" db="EMBL/GenBank/DDBJ databases">
        <title>Caerostris extrusa draft genome.</title>
        <authorList>
            <person name="Kono N."/>
            <person name="Arakawa K."/>
        </authorList>
    </citation>
    <scope>NUCLEOTIDE SEQUENCE [LARGE SCALE GENOMIC DNA]</scope>
</reference>
<keyword evidence="2" id="KW-1185">Reference proteome</keyword>
<accession>A0AAV4QPJ0</accession>
<evidence type="ECO:0000313" key="1">
    <source>
        <dbReference type="EMBL" id="GIY11325.1"/>
    </source>
</evidence>
<dbReference type="Proteomes" id="UP001054945">
    <property type="component" value="Unassembled WGS sequence"/>
</dbReference>
<gene>
    <name evidence="1" type="ORF">CEXT_87391</name>
</gene>
<comment type="caution">
    <text evidence="1">The sequence shown here is derived from an EMBL/GenBank/DDBJ whole genome shotgun (WGS) entry which is preliminary data.</text>
</comment>
<name>A0AAV4QPJ0_CAEEX</name>
<protein>
    <submittedName>
        <fullName evidence="1">Uncharacterized protein</fullName>
    </submittedName>
</protein>
<dbReference type="EMBL" id="BPLR01006634">
    <property type="protein sequence ID" value="GIY11325.1"/>
    <property type="molecule type" value="Genomic_DNA"/>
</dbReference>
<organism evidence="1 2">
    <name type="scientific">Caerostris extrusa</name>
    <name type="common">Bark spider</name>
    <name type="synonym">Caerostris bankana</name>
    <dbReference type="NCBI Taxonomy" id="172846"/>
    <lineage>
        <taxon>Eukaryota</taxon>
        <taxon>Metazoa</taxon>
        <taxon>Ecdysozoa</taxon>
        <taxon>Arthropoda</taxon>
        <taxon>Chelicerata</taxon>
        <taxon>Arachnida</taxon>
        <taxon>Araneae</taxon>
        <taxon>Araneomorphae</taxon>
        <taxon>Entelegynae</taxon>
        <taxon>Araneoidea</taxon>
        <taxon>Araneidae</taxon>
        <taxon>Caerostris</taxon>
    </lineage>
</organism>
<dbReference type="AlphaFoldDB" id="A0AAV4QPJ0"/>
<sequence length="158" mass="17524">MSVKKAKTNPFGDIFQAPNVRWRSECGTPRRQLPRNATGRKLHVVDFRLRHNLSCDDAPRAGWSGSFTFKRFQNTHLSHPLFISGMTRGGGAASRIVCQECSTDTNKASGFLEMGGGSLDEGFWISNDFTLSPPSLRVAVDNSCLRKRMGCEDLQCLV</sequence>
<proteinExistence type="predicted"/>